<reference evidence="1" key="1">
    <citation type="submission" date="2014-11" db="EMBL/GenBank/DDBJ databases">
        <authorList>
            <person name="Amaro Gonzalez C."/>
        </authorList>
    </citation>
    <scope>NUCLEOTIDE SEQUENCE</scope>
</reference>
<organism evidence="1">
    <name type="scientific">Anguilla anguilla</name>
    <name type="common">European freshwater eel</name>
    <name type="synonym">Muraena anguilla</name>
    <dbReference type="NCBI Taxonomy" id="7936"/>
    <lineage>
        <taxon>Eukaryota</taxon>
        <taxon>Metazoa</taxon>
        <taxon>Chordata</taxon>
        <taxon>Craniata</taxon>
        <taxon>Vertebrata</taxon>
        <taxon>Euteleostomi</taxon>
        <taxon>Actinopterygii</taxon>
        <taxon>Neopterygii</taxon>
        <taxon>Teleostei</taxon>
        <taxon>Anguilliformes</taxon>
        <taxon>Anguillidae</taxon>
        <taxon>Anguilla</taxon>
    </lineage>
</organism>
<dbReference type="AlphaFoldDB" id="A0A0E9XWX6"/>
<dbReference type="EMBL" id="GBXM01002247">
    <property type="protein sequence ID" value="JAI06331.1"/>
    <property type="molecule type" value="Transcribed_RNA"/>
</dbReference>
<name>A0A0E9XWX6_ANGAN</name>
<accession>A0A0E9XWX6</accession>
<proteinExistence type="predicted"/>
<sequence length="31" mass="3490">MTVGQYCILVKPSEKSVYQCECVCSPVWLPV</sequence>
<reference evidence="1" key="2">
    <citation type="journal article" date="2015" name="Fish Shellfish Immunol.">
        <title>Early steps in the European eel (Anguilla anguilla)-Vibrio vulnificus interaction in the gills: Role of the RtxA13 toxin.</title>
        <authorList>
            <person name="Callol A."/>
            <person name="Pajuelo D."/>
            <person name="Ebbesson L."/>
            <person name="Teles M."/>
            <person name="MacKenzie S."/>
            <person name="Amaro C."/>
        </authorList>
    </citation>
    <scope>NUCLEOTIDE SEQUENCE</scope>
</reference>
<protein>
    <submittedName>
        <fullName evidence="1">Uncharacterized protein</fullName>
    </submittedName>
</protein>
<evidence type="ECO:0000313" key="1">
    <source>
        <dbReference type="EMBL" id="JAI06331.1"/>
    </source>
</evidence>